<dbReference type="EMBL" id="JACIEQ010000001">
    <property type="protein sequence ID" value="MBB4021858.1"/>
    <property type="molecule type" value="Genomic_DNA"/>
</dbReference>
<feature type="domain" description="Poly-beta-hydroxybutyrate polymerase N-terminal" evidence="4">
    <location>
        <begin position="121"/>
        <end position="289"/>
    </location>
</feature>
<keyword evidence="2 6" id="KW-0012">Acyltransferase</keyword>
<reference evidence="6" key="1">
    <citation type="submission" date="2020-08" db="EMBL/GenBank/DDBJ databases">
        <title>Genomic Encyclopedia of Type Strains, Phase IV (KMG-IV): sequencing the most valuable type-strain genomes for metagenomic binning, comparative biology and taxonomic classification.</title>
        <authorList>
            <person name="Goeker M."/>
        </authorList>
    </citation>
    <scope>NUCLEOTIDE SEQUENCE [LARGE SCALE GENOMIC DNA]</scope>
    <source>
        <strain evidence="6">DSM 105040</strain>
    </source>
</reference>
<dbReference type="InterPro" id="IPR010941">
    <property type="entry name" value="PhaC_N"/>
</dbReference>
<dbReference type="InterPro" id="IPR029058">
    <property type="entry name" value="AB_hydrolase_fold"/>
</dbReference>
<accession>A0A840CEA4</accession>
<evidence type="ECO:0000256" key="2">
    <source>
        <dbReference type="ARBA" id="ARBA00023315"/>
    </source>
</evidence>
<evidence type="ECO:0000259" key="4">
    <source>
        <dbReference type="Pfam" id="PF07167"/>
    </source>
</evidence>
<dbReference type="EC" id="2.3.1.-" evidence="6"/>
<evidence type="ECO:0000313" key="7">
    <source>
        <dbReference type="Proteomes" id="UP000585681"/>
    </source>
</evidence>
<comment type="caution">
    <text evidence="6">The sequence shown here is derived from an EMBL/GenBank/DDBJ whole genome shotgun (WGS) entry which is preliminary data.</text>
</comment>
<keyword evidence="7" id="KW-1185">Reference proteome</keyword>
<dbReference type="Gene3D" id="3.40.50.1820">
    <property type="entry name" value="alpha/beta hydrolase"/>
    <property type="match status" value="1"/>
</dbReference>
<organism evidence="6 7">
    <name type="scientific">Actibacterium naphthalenivorans</name>
    <dbReference type="NCBI Taxonomy" id="1614693"/>
    <lineage>
        <taxon>Bacteria</taxon>
        <taxon>Pseudomonadati</taxon>
        <taxon>Pseudomonadota</taxon>
        <taxon>Alphaproteobacteria</taxon>
        <taxon>Rhodobacterales</taxon>
        <taxon>Roseobacteraceae</taxon>
        <taxon>Actibacterium</taxon>
    </lineage>
</organism>
<evidence type="ECO:0000259" key="5">
    <source>
        <dbReference type="Pfam" id="PF12551"/>
    </source>
</evidence>
<name>A0A840CEA4_9RHOB</name>
<dbReference type="PANTHER" id="PTHR36837">
    <property type="entry name" value="POLY(3-HYDROXYALKANOATE) POLYMERASE SUBUNIT PHAC"/>
    <property type="match status" value="1"/>
</dbReference>
<dbReference type="RefSeq" id="WP_054540095.1">
    <property type="nucleotide sequence ID" value="NZ_JACIEQ010000001.1"/>
</dbReference>
<dbReference type="InterPro" id="IPR051321">
    <property type="entry name" value="PHA/PHB_synthase"/>
</dbReference>
<feature type="domain" description="Poly-beta-hydroxybutyrate polymerase N-terminal" evidence="5">
    <location>
        <begin position="42"/>
        <end position="83"/>
    </location>
</feature>
<protein>
    <submittedName>
        <fullName evidence="6">Polyhydroxyalkanoate synthase</fullName>
        <ecNumber evidence="6">2.3.1.-</ecNumber>
    </submittedName>
</protein>
<keyword evidence="1 6" id="KW-0808">Transferase</keyword>
<dbReference type="InterPro" id="IPR022211">
    <property type="entry name" value="PHBC_N"/>
</dbReference>
<evidence type="ECO:0000313" key="6">
    <source>
        <dbReference type="EMBL" id="MBB4021858.1"/>
    </source>
</evidence>
<dbReference type="AlphaFoldDB" id="A0A840CEA4"/>
<dbReference type="SUPFAM" id="SSF53474">
    <property type="entry name" value="alpha/beta-Hydrolases"/>
    <property type="match status" value="1"/>
</dbReference>
<dbReference type="GO" id="GO:0016746">
    <property type="term" value="F:acyltransferase activity"/>
    <property type="evidence" value="ECO:0007669"/>
    <property type="project" value="UniProtKB-KW"/>
</dbReference>
<feature type="region of interest" description="Disordered" evidence="3">
    <location>
        <begin position="1"/>
        <end position="42"/>
    </location>
</feature>
<dbReference type="Pfam" id="PF12551">
    <property type="entry name" value="PHBC_N"/>
    <property type="match status" value="1"/>
</dbReference>
<dbReference type="Pfam" id="PF07167">
    <property type="entry name" value="PhaC_N"/>
    <property type="match status" value="1"/>
</dbReference>
<gene>
    <name evidence="6" type="ORF">GGR17_001649</name>
</gene>
<dbReference type="Proteomes" id="UP000585681">
    <property type="component" value="Unassembled WGS sequence"/>
</dbReference>
<feature type="compositionally biased region" description="Polar residues" evidence="3">
    <location>
        <begin position="1"/>
        <end position="18"/>
    </location>
</feature>
<dbReference type="PANTHER" id="PTHR36837:SF5">
    <property type="entry name" value="POLY-3-HYDROXYBUTYRATE SYNTHASE"/>
    <property type="match status" value="1"/>
</dbReference>
<evidence type="ECO:0000256" key="3">
    <source>
        <dbReference type="SAM" id="MobiDB-lite"/>
    </source>
</evidence>
<proteinExistence type="predicted"/>
<sequence>MTAPKSSETAQTPTTRAGTPNVPAIIEPASAPPNGHRSHQHSYETLDRASRALTARLTNGVSPNAAGAAFSDFMLHLSRAPGRQIELAERAQQNLIKLFLHATGLTSTIENRPPFEPKPGDRRFDHEGWQKPPFSLFKQYFLASQDWWDTATEEVRGTRRRSTDRVGFITRQMLDVMSPSNSPFLNPEILAKTMETGGMNLYEGSRHFADDIMRQFTHTRAEPSAEYEVGRNLACTPGQVIYRNELCELIQYSPQTDKVQAEPILIVPAWIMKYYILDLSPENSLIRYLVSQGFTVFTISWHNPSADERDLSLDDYRRLGVMAALDAISKIFPGTKIHACGYCLGGTILSIAAATMARDNDDRLASVTLLAAQTDFTEAGELMLFLDESQLAFLEDMMWDQGYLDQEQMAGAFRALRAEDLIWTRAVRRYLLGQDEEEFDISVWNSDSTRMPYRMHSEYLRGLFLENRLTSGRFAVEGRVIALKDINAPFFIIGTEMDHIAPWRSVYKTTLFTDSELTFVLTKGGHNGGILSEPGHRGRHYRIGHRTPEKLYLDPDTWAERHPPKEGSWWVEWGNWLREKSSPEMVAPPAMGAPDEGLSPLVAAPGTYIFQS</sequence>
<dbReference type="GO" id="GO:0042619">
    <property type="term" value="P:poly-hydroxybutyrate biosynthetic process"/>
    <property type="evidence" value="ECO:0007669"/>
    <property type="project" value="InterPro"/>
</dbReference>
<evidence type="ECO:0000256" key="1">
    <source>
        <dbReference type="ARBA" id="ARBA00022679"/>
    </source>
</evidence>